<evidence type="ECO:0008006" key="7">
    <source>
        <dbReference type="Google" id="ProtNLM"/>
    </source>
</evidence>
<evidence type="ECO:0000313" key="4">
    <source>
        <dbReference type="EMBL" id="SFL71927.1"/>
    </source>
</evidence>
<dbReference type="GeneID" id="28488938"/>
<gene>
    <name evidence="4" type="ORF">SAMN02910297_01592</name>
    <name evidence="3" type="ORF">YLM1_0642</name>
</gene>
<reference evidence="4" key="4">
    <citation type="submission" date="2016-10" db="EMBL/GenBank/DDBJ databases">
        <authorList>
            <person name="de Groot N.N."/>
        </authorList>
    </citation>
    <scope>NUCLEOTIDE SEQUENCE [LARGE SCALE GENOMIC DNA]</scope>
    <source>
        <strain evidence="4">DSM 16632</strain>
    </source>
</reference>
<dbReference type="SUPFAM" id="SSF50475">
    <property type="entry name" value="FMN-binding split barrel"/>
    <property type="match status" value="1"/>
</dbReference>
<feature type="domain" description="DUF447" evidence="1">
    <location>
        <begin position="16"/>
        <end position="115"/>
    </location>
</feature>
<dbReference type="InterPro" id="IPR007386">
    <property type="entry name" value="DUF447_N"/>
</dbReference>
<organism evidence="3 5">
    <name type="scientific">Methanobrevibacter olleyae</name>
    <dbReference type="NCBI Taxonomy" id="294671"/>
    <lineage>
        <taxon>Archaea</taxon>
        <taxon>Methanobacteriati</taxon>
        <taxon>Methanobacteriota</taxon>
        <taxon>Methanomada group</taxon>
        <taxon>Methanobacteria</taxon>
        <taxon>Methanobacteriales</taxon>
        <taxon>Methanobacteriaceae</taxon>
        <taxon>Methanobrevibacter</taxon>
    </lineage>
</organism>
<reference evidence="6" key="3">
    <citation type="submission" date="2016-10" db="EMBL/GenBank/DDBJ databases">
        <authorList>
            <person name="Varghese N."/>
        </authorList>
    </citation>
    <scope>NUCLEOTIDE SEQUENCE [LARGE SCALE GENOMIC DNA]</scope>
    <source>
        <strain evidence="6">DSM 16632</strain>
    </source>
</reference>
<evidence type="ECO:0000313" key="6">
    <source>
        <dbReference type="Proteomes" id="UP000183442"/>
    </source>
</evidence>
<reference evidence="3 5" key="1">
    <citation type="journal article" date="2016" name="Genome Announc.">
        <title>Draft Genome Sequence of the Rumen Methanogen Methanobrevibacter olleyae YLM1.</title>
        <authorList>
            <person name="Kelly W.J."/>
            <person name="Li D."/>
            <person name="Lambie S.C."/>
            <person name="Cox F."/>
            <person name="Attwood G.T."/>
            <person name="Altermann E."/>
            <person name="Leahy S.C."/>
        </authorList>
    </citation>
    <scope>NUCLEOTIDE SEQUENCE [LARGE SCALE GENOMIC DNA]</scope>
    <source>
        <strain evidence="3 5">YLM1</strain>
    </source>
</reference>
<dbReference type="EMBL" id="FOTL01000031">
    <property type="protein sequence ID" value="SFL71927.1"/>
    <property type="molecule type" value="Genomic_DNA"/>
</dbReference>
<protein>
    <recommendedName>
        <fullName evidence="7">DUF447 family protein</fullName>
    </recommendedName>
</protein>
<evidence type="ECO:0000259" key="2">
    <source>
        <dbReference type="Pfam" id="PF20766"/>
    </source>
</evidence>
<dbReference type="AlphaFoldDB" id="A0A126QZS9"/>
<keyword evidence="5" id="KW-1185">Reference proteome</keyword>
<name>A0A126QZS9_METOL</name>
<evidence type="ECO:0000313" key="3">
    <source>
        <dbReference type="EMBL" id="AMK15199.1"/>
    </source>
</evidence>
<dbReference type="EMBL" id="CP014265">
    <property type="protein sequence ID" value="AMK15199.1"/>
    <property type="molecule type" value="Genomic_DNA"/>
</dbReference>
<dbReference type="OrthoDB" id="146030at2157"/>
<dbReference type="InterPro" id="IPR049288">
    <property type="entry name" value="DUF447_C"/>
</dbReference>
<proteinExistence type="predicted"/>
<dbReference type="KEGG" id="mol:YLM1_0642"/>
<evidence type="ECO:0000313" key="5">
    <source>
        <dbReference type="Proteomes" id="UP000066376"/>
    </source>
</evidence>
<dbReference type="RefSeq" id="WP_067146235.1">
    <property type="nucleotide sequence ID" value="NZ_CP014265.1"/>
</dbReference>
<dbReference type="Gene3D" id="2.30.110.10">
    <property type="entry name" value="Electron Transport, Fmn-binding Protein, Chain A"/>
    <property type="match status" value="1"/>
</dbReference>
<dbReference type="Proteomes" id="UP000066376">
    <property type="component" value="Chromosome"/>
</dbReference>
<accession>A0A126QZS9</accession>
<dbReference type="PATRIC" id="fig|294671.3.peg.668"/>
<feature type="domain" description="DUF447" evidence="2">
    <location>
        <begin position="148"/>
        <end position="203"/>
    </location>
</feature>
<dbReference type="Pfam" id="PF04289">
    <property type="entry name" value="DUF447_N"/>
    <property type="match status" value="1"/>
</dbReference>
<dbReference type="Pfam" id="PF20766">
    <property type="entry name" value="DUF447_C"/>
    <property type="match status" value="1"/>
</dbReference>
<sequence>MSFSLESIGIKAGGKYETIYTTMNKAGEVDAAPIGLKCIDDYAVLARIFEGSKTLKNIKETGIFVVNITSDPHVFARSLYGNLEEEEFVRDGDIAYLKNTDAYFIALVKSIEDKEIDKDHVNDGAKFSIINAESLKIIINKQGAKALNRGIFAFLESLVDFSRIDIIDEEKKEEYINRFKENERLIDVVAEGELKEAMKDLKEKLIEKGLDL</sequence>
<dbReference type="Gene3D" id="1.20.58.290">
    <property type="entry name" value="Hypothetical membrane protein ta0354_69_121"/>
    <property type="match status" value="1"/>
</dbReference>
<evidence type="ECO:0000259" key="1">
    <source>
        <dbReference type="Pfam" id="PF04289"/>
    </source>
</evidence>
<dbReference type="InterPro" id="IPR012349">
    <property type="entry name" value="Split_barrel_FMN-bd"/>
</dbReference>
<reference evidence="5" key="2">
    <citation type="submission" date="2016-02" db="EMBL/GenBank/DDBJ databases">
        <title>The draft genome sequence of the rumen methanogen Methanobrevibacter olleyae YLM1.</title>
        <authorList>
            <consortium name="New Zealand Agricultural Greenhouse Gas Research Centre/Pastoral Greenhouse Gas Research Consortium"/>
            <person name="Kelly W.J."/>
            <person name="Li D."/>
            <person name="Lambie S.C."/>
            <person name="Attwood G.T."/>
            <person name="Altermann E."/>
            <person name="Leahy S.C."/>
        </authorList>
    </citation>
    <scope>NUCLEOTIDE SEQUENCE [LARGE SCALE GENOMIC DNA]</scope>
    <source>
        <strain evidence="5">YLM1</strain>
    </source>
</reference>
<dbReference type="Proteomes" id="UP000183442">
    <property type="component" value="Unassembled WGS sequence"/>
</dbReference>
<dbReference type="STRING" id="294671.YLM1_0642"/>